<dbReference type="EMBL" id="LT670818">
    <property type="protein sequence ID" value="SHG59096.1"/>
    <property type="molecule type" value="Genomic_DNA"/>
</dbReference>
<dbReference type="Proteomes" id="UP000190675">
    <property type="component" value="Chromosome I"/>
</dbReference>
<evidence type="ECO:0000313" key="2">
    <source>
        <dbReference type="Proteomes" id="UP000190675"/>
    </source>
</evidence>
<name>A0A1M5L283_9BRAD</name>
<organism evidence="1 2">
    <name type="scientific">Bradyrhizobium erythrophlei</name>
    <dbReference type="NCBI Taxonomy" id="1437360"/>
    <lineage>
        <taxon>Bacteria</taxon>
        <taxon>Pseudomonadati</taxon>
        <taxon>Pseudomonadota</taxon>
        <taxon>Alphaproteobacteria</taxon>
        <taxon>Hyphomicrobiales</taxon>
        <taxon>Nitrobacteraceae</taxon>
        <taxon>Bradyrhizobium</taxon>
    </lineage>
</organism>
<protein>
    <recommendedName>
        <fullName evidence="3">DUF2783 domain-containing protein</fullName>
    </recommendedName>
</protein>
<evidence type="ECO:0000313" key="1">
    <source>
        <dbReference type="EMBL" id="SHG59096.1"/>
    </source>
</evidence>
<gene>
    <name evidence="1" type="ORF">SAMN05444169_3212</name>
</gene>
<dbReference type="AlphaFoldDB" id="A0A1M5L283"/>
<proteinExistence type="predicted"/>
<accession>A0A1M5L283</accession>
<dbReference type="RefSeq" id="WP_079566793.1">
    <property type="nucleotide sequence ID" value="NZ_LT670818.1"/>
</dbReference>
<dbReference type="OrthoDB" id="8243892at2"/>
<sequence length="73" mass="7846">MSEARFDEIEKMYDALAEAIDRAGPANEALFLTRLALLLGEQLGDSKVFQDCLSASLDDLAEPPFAGQNALTG</sequence>
<reference evidence="1 2" key="1">
    <citation type="submission" date="2016-11" db="EMBL/GenBank/DDBJ databases">
        <authorList>
            <person name="Jaros S."/>
            <person name="Januszkiewicz K."/>
            <person name="Wedrychowicz H."/>
        </authorList>
    </citation>
    <scope>NUCLEOTIDE SEQUENCE [LARGE SCALE GENOMIC DNA]</scope>
    <source>
        <strain evidence="1 2">GAS242</strain>
    </source>
</reference>
<evidence type="ECO:0008006" key="3">
    <source>
        <dbReference type="Google" id="ProtNLM"/>
    </source>
</evidence>